<evidence type="ECO:0000313" key="2">
    <source>
        <dbReference type="Proteomes" id="UP000092654"/>
    </source>
</evidence>
<reference evidence="2" key="1">
    <citation type="submission" date="2015-06" db="EMBL/GenBank/DDBJ databases">
        <title>Salimicrobium jeotgali MJ3, isolated from Myulchi jeot, a traditional Korean fermented seafood.</title>
        <authorList>
            <person name="Kim K.H."/>
            <person name="Jeon C.O."/>
            <person name="Jin H.M."/>
        </authorList>
    </citation>
    <scope>NUCLEOTIDE SEQUENCE [LARGE SCALE GENOMIC DNA]</scope>
    <source>
        <strain evidence="2">MJ3</strain>
    </source>
</reference>
<dbReference type="EMBL" id="CP011361">
    <property type="protein sequence ID" value="AKG03398.1"/>
    <property type="molecule type" value="Genomic_DNA"/>
</dbReference>
<evidence type="ECO:0000313" key="1">
    <source>
        <dbReference type="EMBL" id="AKG03398.1"/>
    </source>
</evidence>
<sequence length="65" mass="7648">MSSVNSNLFQCFCDSRCLSYSMSKMLDHPDLTAEEKTLIYESLLDIHNAANKIQRYWREKKENAE</sequence>
<accession>A0AAC8PP77</accession>
<dbReference type="Proteomes" id="UP000092654">
    <property type="component" value="Chromosome"/>
</dbReference>
<gene>
    <name evidence="1" type="ORF">AAV35_000440</name>
</gene>
<dbReference type="KEGG" id="sje:AAV35_000440"/>
<proteinExistence type="predicted"/>
<organism evidence="1 2">
    <name type="scientific">Salimicrobium jeotgali</name>
    <dbReference type="NCBI Taxonomy" id="1230341"/>
    <lineage>
        <taxon>Bacteria</taxon>
        <taxon>Bacillati</taxon>
        <taxon>Bacillota</taxon>
        <taxon>Bacilli</taxon>
        <taxon>Bacillales</taxon>
        <taxon>Bacillaceae</taxon>
        <taxon>Salimicrobium</taxon>
    </lineage>
</organism>
<name>A0AAC8PP77_9BACI</name>
<protein>
    <submittedName>
        <fullName evidence="1">Uncharacterized protein</fullName>
    </submittedName>
</protein>
<dbReference type="AlphaFoldDB" id="A0AAC8PP77"/>